<dbReference type="AlphaFoldDB" id="A0A9I9EGL2"/>
<evidence type="ECO:0000313" key="1">
    <source>
        <dbReference type="EnsemblPlants" id="MELO3C033458.2.1"/>
    </source>
</evidence>
<protein>
    <submittedName>
        <fullName evidence="1">Uncharacterized protein</fullName>
    </submittedName>
</protein>
<sequence>MKTQSSPSEIRLLRSRKLDPLSLPSVHTQLFSWRENKDGDGVNSGCERIELRSHGLLVRKAFMAGRSLLSSCFSIHCLESVSAQGHSARPSFSQCRPKNLFGLQCHHHSKKILLIALLKILTLFHSQNFLEDEMEAMFLFVFSMKWCNVFLIYTEKFFGKKKKFFRTKKLRTTKLRPEKELFQTYRSPSNQSRMVRASLVPGNVALTS</sequence>
<reference evidence="1" key="1">
    <citation type="submission" date="2023-03" db="UniProtKB">
        <authorList>
            <consortium name="EnsemblPlants"/>
        </authorList>
    </citation>
    <scope>IDENTIFICATION</scope>
</reference>
<organism evidence="1">
    <name type="scientific">Cucumis melo</name>
    <name type="common">Muskmelon</name>
    <dbReference type="NCBI Taxonomy" id="3656"/>
    <lineage>
        <taxon>Eukaryota</taxon>
        <taxon>Viridiplantae</taxon>
        <taxon>Streptophyta</taxon>
        <taxon>Embryophyta</taxon>
        <taxon>Tracheophyta</taxon>
        <taxon>Spermatophyta</taxon>
        <taxon>Magnoliopsida</taxon>
        <taxon>eudicotyledons</taxon>
        <taxon>Gunneridae</taxon>
        <taxon>Pentapetalae</taxon>
        <taxon>rosids</taxon>
        <taxon>fabids</taxon>
        <taxon>Cucurbitales</taxon>
        <taxon>Cucurbitaceae</taxon>
        <taxon>Benincaseae</taxon>
        <taxon>Cucumis</taxon>
    </lineage>
</organism>
<accession>A0A9I9EGL2</accession>
<proteinExistence type="predicted"/>
<dbReference type="Gramene" id="MELO3C033458.2.1">
    <property type="protein sequence ID" value="MELO3C033458.2.1"/>
    <property type="gene ID" value="MELO3C033458.2"/>
</dbReference>
<dbReference type="EnsemblPlants" id="MELO3C033458.2.1">
    <property type="protein sequence ID" value="MELO3C033458.2.1"/>
    <property type="gene ID" value="MELO3C033458.2"/>
</dbReference>
<name>A0A9I9EGL2_CUCME</name>